<protein>
    <submittedName>
        <fullName evidence="1">Uncharacterized protein</fullName>
    </submittedName>
</protein>
<accession>F4QCI1</accession>
<proteinExistence type="predicted"/>
<sequence length="72" mass="8312">MFNSDKYHPHPTSTSSCKTPVLNMQKKYKTLKKEPPNGFTSVQQNGNTALPVSYWGKFKIVNLFLEIYIFIN</sequence>
<dbReference type="AlphaFoldDB" id="F4QCI1"/>
<evidence type="ECO:0000313" key="1">
    <source>
        <dbReference type="EMBL" id="EGG14409.1"/>
    </source>
</evidence>
<dbReference type="PROSITE" id="PS51257">
    <property type="entry name" value="PROKAR_LIPOPROTEIN"/>
    <property type="match status" value="1"/>
</dbReference>
<gene>
    <name evidence="1" type="ORF">DFA_12181</name>
</gene>
<evidence type="ECO:0000313" key="2">
    <source>
        <dbReference type="Proteomes" id="UP000007797"/>
    </source>
</evidence>
<dbReference type="KEGG" id="dfa:DFA_12181"/>
<dbReference type="Proteomes" id="UP000007797">
    <property type="component" value="Unassembled WGS sequence"/>
</dbReference>
<dbReference type="EMBL" id="GL883029">
    <property type="protein sequence ID" value="EGG14409.1"/>
    <property type="molecule type" value="Genomic_DNA"/>
</dbReference>
<keyword evidence="2" id="KW-1185">Reference proteome</keyword>
<organism evidence="1 2">
    <name type="scientific">Cavenderia fasciculata</name>
    <name type="common">Slime mold</name>
    <name type="synonym">Dictyostelium fasciculatum</name>
    <dbReference type="NCBI Taxonomy" id="261658"/>
    <lineage>
        <taxon>Eukaryota</taxon>
        <taxon>Amoebozoa</taxon>
        <taxon>Evosea</taxon>
        <taxon>Eumycetozoa</taxon>
        <taxon>Dictyostelia</taxon>
        <taxon>Acytosteliales</taxon>
        <taxon>Cavenderiaceae</taxon>
        <taxon>Cavenderia</taxon>
    </lineage>
</organism>
<reference evidence="2" key="1">
    <citation type="journal article" date="2011" name="Genome Res.">
        <title>Phylogeny-wide analysis of social amoeba genomes highlights ancient origins for complex intercellular communication.</title>
        <authorList>
            <person name="Heidel A.J."/>
            <person name="Lawal H.M."/>
            <person name="Felder M."/>
            <person name="Schilde C."/>
            <person name="Helps N.R."/>
            <person name="Tunggal B."/>
            <person name="Rivero F."/>
            <person name="John U."/>
            <person name="Schleicher M."/>
            <person name="Eichinger L."/>
            <person name="Platzer M."/>
            <person name="Noegel A.A."/>
            <person name="Schaap P."/>
            <person name="Gloeckner G."/>
        </authorList>
    </citation>
    <scope>NUCLEOTIDE SEQUENCE [LARGE SCALE GENOMIC DNA]</scope>
    <source>
        <strain evidence="2">SH3</strain>
    </source>
</reference>
<dbReference type="GeneID" id="14866079"/>
<dbReference type="RefSeq" id="XP_004353818.1">
    <property type="nucleotide sequence ID" value="XM_004353766.1"/>
</dbReference>
<name>F4QCI1_CACFS</name>